<evidence type="ECO:0000313" key="1">
    <source>
        <dbReference type="EMBL" id="CEK56364.1"/>
    </source>
</evidence>
<sequence length="74" mass="8289">SSPVENEHSNFGLLGICIMYPSYPFLTAYSEDLLVKEVIYCQVGCWLLRSSTILVLKTFKASSVLVLISEIVRC</sequence>
<dbReference type="EMBL" id="HACG01009499">
    <property type="protein sequence ID" value="CEK56364.1"/>
    <property type="molecule type" value="Transcribed_RNA"/>
</dbReference>
<proteinExistence type="predicted"/>
<dbReference type="AlphaFoldDB" id="A0A0B6YJM0"/>
<organism evidence="1">
    <name type="scientific">Arion vulgaris</name>
    <dbReference type="NCBI Taxonomy" id="1028688"/>
    <lineage>
        <taxon>Eukaryota</taxon>
        <taxon>Metazoa</taxon>
        <taxon>Spiralia</taxon>
        <taxon>Lophotrochozoa</taxon>
        <taxon>Mollusca</taxon>
        <taxon>Gastropoda</taxon>
        <taxon>Heterobranchia</taxon>
        <taxon>Euthyneura</taxon>
        <taxon>Panpulmonata</taxon>
        <taxon>Eupulmonata</taxon>
        <taxon>Stylommatophora</taxon>
        <taxon>Helicina</taxon>
        <taxon>Arionoidea</taxon>
        <taxon>Arionidae</taxon>
        <taxon>Arion</taxon>
    </lineage>
</organism>
<reference evidence="1" key="1">
    <citation type="submission" date="2014-12" db="EMBL/GenBank/DDBJ databases">
        <title>Insight into the proteome of Arion vulgaris.</title>
        <authorList>
            <person name="Aradska J."/>
            <person name="Bulat T."/>
            <person name="Smidak R."/>
            <person name="Sarate P."/>
            <person name="Gangsoo J."/>
            <person name="Sialana F."/>
            <person name="Bilban M."/>
            <person name="Lubec G."/>
        </authorList>
    </citation>
    <scope>NUCLEOTIDE SEQUENCE</scope>
    <source>
        <tissue evidence="1">Skin</tissue>
    </source>
</reference>
<name>A0A0B6YJM0_9EUPU</name>
<feature type="non-terminal residue" evidence="1">
    <location>
        <position position="74"/>
    </location>
</feature>
<gene>
    <name evidence="1" type="primary">ORF27459</name>
</gene>
<protein>
    <submittedName>
        <fullName evidence="1">Uncharacterized protein</fullName>
    </submittedName>
</protein>
<feature type="non-terminal residue" evidence="1">
    <location>
        <position position="1"/>
    </location>
</feature>
<accession>A0A0B6YJM0</accession>